<evidence type="ECO:0000256" key="1">
    <source>
        <dbReference type="SAM" id="MobiDB-lite"/>
    </source>
</evidence>
<keyword evidence="2" id="KW-1133">Transmembrane helix</keyword>
<name>A0A0B3SKK8_9RHOB</name>
<proteinExistence type="predicted"/>
<feature type="transmembrane region" description="Helical" evidence="2">
    <location>
        <begin position="6"/>
        <end position="22"/>
    </location>
</feature>
<gene>
    <name evidence="3" type="ORF">OA50_04455</name>
</gene>
<protein>
    <submittedName>
        <fullName evidence="3">Uncharacterized protein</fullName>
    </submittedName>
</protein>
<dbReference type="AlphaFoldDB" id="A0A0B3SKK8"/>
<accession>A0A0B3SKK8</accession>
<reference evidence="3 4" key="1">
    <citation type="submission" date="2014-10" db="EMBL/GenBank/DDBJ databases">
        <title>Genome sequence of Ponticoccus sp. strain UMTAT08 isolated from clonal culture of toxic dinoflagellate Alexandrium tamiyavanichii.</title>
        <authorList>
            <person name="Gan H.Y."/>
            <person name="Muhd D.-D."/>
            <person name="Mohd Noor M.E."/>
            <person name="Yeong Y.S."/>
            <person name="Usup G."/>
        </authorList>
    </citation>
    <scope>NUCLEOTIDE SEQUENCE [LARGE SCALE GENOMIC DNA]</scope>
    <source>
        <strain evidence="3 4">UMTAT08</strain>
    </source>
</reference>
<evidence type="ECO:0000313" key="3">
    <source>
        <dbReference type="EMBL" id="KHQ51084.1"/>
    </source>
</evidence>
<evidence type="ECO:0000256" key="2">
    <source>
        <dbReference type="SAM" id="Phobius"/>
    </source>
</evidence>
<keyword evidence="2" id="KW-0812">Transmembrane</keyword>
<sequence length="74" mass="8226">MTETLLAIAIAVLAVIGAFFGGKRKARKETEQRINDALQADKARRMDAGRDAVERGRASGADPDERVRENDNRW</sequence>
<evidence type="ECO:0000313" key="4">
    <source>
        <dbReference type="Proteomes" id="UP000030960"/>
    </source>
</evidence>
<feature type="region of interest" description="Disordered" evidence="1">
    <location>
        <begin position="40"/>
        <end position="74"/>
    </location>
</feature>
<comment type="caution">
    <text evidence="3">The sequence shown here is derived from an EMBL/GenBank/DDBJ whole genome shotgun (WGS) entry which is preliminary data.</text>
</comment>
<keyword evidence="2" id="KW-0472">Membrane</keyword>
<keyword evidence="4" id="KW-1185">Reference proteome</keyword>
<dbReference type="EMBL" id="JSUQ01000020">
    <property type="protein sequence ID" value="KHQ51084.1"/>
    <property type="molecule type" value="Genomic_DNA"/>
</dbReference>
<dbReference type="Proteomes" id="UP000030960">
    <property type="component" value="Unassembled WGS sequence"/>
</dbReference>
<organism evidence="3 4">
    <name type="scientific">Mameliella alba</name>
    <dbReference type="NCBI Taxonomy" id="561184"/>
    <lineage>
        <taxon>Bacteria</taxon>
        <taxon>Pseudomonadati</taxon>
        <taxon>Pseudomonadota</taxon>
        <taxon>Alphaproteobacteria</taxon>
        <taxon>Rhodobacterales</taxon>
        <taxon>Roseobacteraceae</taxon>
        <taxon>Mameliella</taxon>
    </lineage>
</organism>
<dbReference type="RefSeq" id="WP_043145272.1">
    <property type="nucleotide sequence ID" value="NZ_JSUQ01000020.1"/>
</dbReference>